<accession>A0A6J5Z9T7</accession>
<dbReference type="EMBL" id="CAESAF010000059">
    <property type="protein sequence ID" value="CAB4337299.1"/>
    <property type="molecule type" value="Genomic_DNA"/>
</dbReference>
<evidence type="ECO:0000256" key="1">
    <source>
        <dbReference type="ARBA" id="ARBA00006534"/>
    </source>
</evidence>
<sequence>MNHTSSGAIALVGSGEYLPQAQALESELLRLAVSRGKTNTFIQIPTAAGKEGSDRLEFWRSRGAEQGRRIGCEVKYLPVLNREDAHNPQWITDVKEAGLIYFSGGDPVHLADTFRDTPLWTAIVSAWKSGASLAGCSAGAMAFGGKIIGIRRSHISEGLNLLPDIEVIPHYDKFLGWLPDRVSAAIIRQDADATLIGIDEDTALVLTDVWRKYGSGKVHVLRGNLEFS</sequence>
<keyword evidence="2" id="KW-0645">Protease</keyword>
<evidence type="ECO:0000256" key="3">
    <source>
        <dbReference type="ARBA" id="ARBA00022801"/>
    </source>
</evidence>
<dbReference type="InterPro" id="IPR005320">
    <property type="entry name" value="Peptidase_S51"/>
</dbReference>
<gene>
    <name evidence="5" type="ORF">UFOPK3574_00648</name>
</gene>
<evidence type="ECO:0000313" key="5">
    <source>
        <dbReference type="EMBL" id="CAB4337299.1"/>
    </source>
</evidence>
<dbReference type="AlphaFoldDB" id="A0A6J5Z9T7"/>
<dbReference type="Pfam" id="PF03575">
    <property type="entry name" value="Peptidase_S51"/>
    <property type="match status" value="1"/>
</dbReference>
<dbReference type="InterPro" id="IPR029062">
    <property type="entry name" value="Class_I_gatase-like"/>
</dbReference>
<name>A0A6J5Z9T7_9ZZZZ</name>
<dbReference type="GO" id="GO:0008236">
    <property type="term" value="F:serine-type peptidase activity"/>
    <property type="evidence" value="ECO:0007669"/>
    <property type="project" value="UniProtKB-KW"/>
</dbReference>
<dbReference type="GO" id="GO:0006508">
    <property type="term" value="P:proteolysis"/>
    <property type="evidence" value="ECO:0007669"/>
    <property type="project" value="UniProtKB-KW"/>
</dbReference>
<reference evidence="5" key="1">
    <citation type="submission" date="2020-05" db="EMBL/GenBank/DDBJ databases">
        <authorList>
            <person name="Chiriac C."/>
            <person name="Salcher M."/>
            <person name="Ghai R."/>
            <person name="Kavagutti S V."/>
        </authorList>
    </citation>
    <scope>NUCLEOTIDE SEQUENCE</scope>
</reference>
<dbReference type="SUPFAM" id="SSF52317">
    <property type="entry name" value="Class I glutamine amidotransferase-like"/>
    <property type="match status" value="1"/>
</dbReference>
<comment type="similarity">
    <text evidence="1">Belongs to the peptidase S51 family.</text>
</comment>
<keyword evidence="3" id="KW-0378">Hydrolase</keyword>
<dbReference type="PANTHER" id="PTHR36175:SF1">
    <property type="entry name" value="CYANOPHYCINASE"/>
    <property type="match status" value="1"/>
</dbReference>
<dbReference type="Gene3D" id="3.40.50.880">
    <property type="match status" value="1"/>
</dbReference>
<protein>
    <submittedName>
        <fullName evidence="5">Unannotated protein</fullName>
    </submittedName>
</protein>
<dbReference type="PANTHER" id="PTHR36175">
    <property type="entry name" value="CYANOPHYCINASE"/>
    <property type="match status" value="1"/>
</dbReference>
<evidence type="ECO:0000256" key="2">
    <source>
        <dbReference type="ARBA" id="ARBA00022670"/>
    </source>
</evidence>
<organism evidence="5">
    <name type="scientific">freshwater metagenome</name>
    <dbReference type="NCBI Taxonomy" id="449393"/>
    <lineage>
        <taxon>unclassified sequences</taxon>
        <taxon>metagenomes</taxon>
        <taxon>ecological metagenomes</taxon>
    </lineage>
</organism>
<evidence type="ECO:0000256" key="4">
    <source>
        <dbReference type="ARBA" id="ARBA00022825"/>
    </source>
</evidence>
<proteinExistence type="inferred from homology"/>
<keyword evidence="4" id="KW-0720">Serine protease</keyword>